<name>A0A7G9GBQ3_9FIRM</name>
<gene>
    <name evidence="1" type="ORF">H9Q79_15300</name>
</gene>
<accession>A0A7G9GBQ3</accession>
<sequence length="138" mass="16129">MAHSGEKILFGSVGILRIDQRILPLLTDRQLKDLKSFLLSKKDRCLIEMAITFAEYMPVVYPSDVVREIYGNLLEPMYLVYPLLLNRTQDTDETIVHMIEMMETALDVREAKMFCQGFLKLLKFVQSDIEKIRKELQE</sequence>
<dbReference type="AlphaFoldDB" id="A0A7G9GBQ3"/>
<organism evidence="1 2">
    <name type="scientific">Wansuia hejianensis</name>
    <dbReference type="NCBI Taxonomy" id="2763667"/>
    <lineage>
        <taxon>Bacteria</taxon>
        <taxon>Bacillati</taxon>
        <taxon>Bacillota</taxon>
        <taxon>Clostridia</taxon>
        <taxon>Lachnospirales</taxon>
        <taxon>Lachnospiraceae</taxon>
        <taxon>Wansuia</taxon>
    </lineage>
</organism>
<proteinExistence type="predicted"/>
<dbReference type="EMBL" id="CP060635">
    <property type="protein sequence ID" value="QNM08235.1"/>
    <property type="molecule type" value="Genomic_DNA"/>
</dbReference>
<dbReference type="Proteomes" id="UP000515860">
    <property type="component" value="Chromosome"/>
</dbReference>
<evidence type="ECO:0000313" key="1">
    <source>
        <dbReference type="EMBL" id="QNM08235.1"/>
    </source>
</evidence>
<keyword evidence="2" id="KW-1185">Reference proteome</keyword>
<dbReference type="KEGG" id="whj:H9Q79_15300"/>
<reference evidence="1 2" key="1">
    <citation type="submission" date="2020-08" db="EMBL/GenBank/DDBJ databases">
        <authorList>
            <person name="Liu C."/>
            <person name="Sun Q."/>
        </authorList>
    </citation>
    <scope>NUCLEOTIDE SEQUENCE [LARGE SCALE GENOMIC DNA]</scope>
    <source>
        <strain evidence="1 2">NSJ-29</strain>
    </source>
</reference>
<protein>
    <submittedName>
        <fullName evidence="1">Uncharacterized protein</fullName>
    </submittedName>
</protein>
<dbReference type="RefSeq" id="WP_118647145.1">
    <property type="nucleotide sequence ID" value="NZ_CP060635.1"/>
</dbReference>
<evidence type="ECO:0000313" key="2">
    <source>
        <dbReference type="Proteomes" id="UP000515860"/>
    </source>
</evidence>